<dbReference type="EMBL" id="OBQC01000004">
    <property type="protein sequence ID" value="SOC38064.1"/>
    <property type="molecule type" value="Genomic_DNA"/>
</dbReference>
<dbReference type="GO" id="GO:0005737">
    <property type="term" value="C:cytoplasm"/>
    <property type="evidence" value="ECO:0007669"/>
    <property type="project" value="TreeGrafter"/>
</dbReference>
<dbReference type="GO" id="GO:0050660">
    <property type="term" value="F:flavin adenine dinucleotide binding"/>
    <property type="evidence" value="ECO:0007669"/>
    <property type="project" value="InterPro"/>
</dbReference>
<dbReference type="SUPFAM" id="SSF47203">
    <property type="entry name" value="Acyl-CoA dehydrogenase C-terminal domain-like"/>
    <property type="match status" value="1"/>
</dbReference>
<gene>
    <name evidence="5" type="ORF">SAMN05877842_1043</name>
</gene>
<dbReference type="Gene3D" id="2.40.110.10">
    <property type="entry name" value="Butyryl-CoA Dehydrogenase, subunit A, domain 2"/>
    <property type="match status" value="1"/>
</dbReference>
<dbReference type="PANTHER" id="PTHR48083:SF19">
    <property type="entry name" value="FLAVIN-DEPENDENT MONOOXYGENASE, OXYGENASE SUBUNIT HSAA"/>
    <property type="match status" value="1"/>
</dbReference>
<organism evidence="5 6">
    <name type="scientific">Ureibacillus acetophenoni</name>
    <dbReference type="NCBI Taxonomy" id="614649"/>
    <lineage>
        <taxon>Bacteria</taxon>
        <taxon>Bacillati</taxon>
        <taxon>Bacillota</taxon>
        <taxon>Bacilli</taxon>
        <taxon>Bacillales</taxon>
        <taxon>Caryophanaceae</taxon>
        <taxon>Ureibacillus</taxon>
    </lineage>
</organism>
<evidence type="ECO:0000313" key="5">
    <source>
        <dbReference type="EMBL" id="SOC38064.1"/>
    </source>
</evidence>
<dbReference type="Pfam" id="PF02771">
    <property type="entry name" value="Acyl-CoA_dh_N"/>
    <property type="match status" value="1"/>
</dbReference>
<evidence type="ECO:0000259" key="4">
    <source>
        <dbReference type="Pfam" id="PF08028"/>
    </source>
</evidence>
<dbReference type="GO" id="GO:0033539">
    <property type="term" value="P:fatty acid beta-oxidation using acyl-CoA dehydrogenase"/>
    <property type="evidence" value="ECO:0007669"/>
    <property type="project" value="TreeGrafter"/>
</dbReference>
<protein>
    <submittedName>
        <fullName evidence="5">Alkylation response protein AidB-like acyl-CoA dehydrogenase</fullName>
    </submittedName>
</protein>
<dbReference type="Gene3D" id="1.10.540.10">
    <property type="entry name" value="Acyl-CoA dehydrogenase/oxidase, N-terminal domain"/>
    <property type="match status" value="1"/>
</dbReference>
<dbReference type="InterPro" id="IPR050741">
    <property type="entry name" value="Acyl-CoA_dehydrogenase"/>
</dbReference>
<evidence type="ECO:0000313" key="6">
    <source>
        <dbReference type="Proteomes" id="UP000219252"/>
    </source>
</evidence>
<dbReference type="AlphaFoldDB" id="A0A285U804"/>
<dbReference type="InterPro" id="IPR036250">
    <property type="entry name" value="AcylCo_DH-like_C"/>
</dbReference>
<keyword evidence="6" id="KW-1185">Reference proteome</keyword>
<keyword evidence="1" id="KW-0560">Oxidoreductase</keyword>
<feature type="domain" description="Acyl-CoA dehydrogenase C-terminal" evidence="4">
    <location>
        <begin position="245"/>
        <end position="375"/>
    </location>
</feature>
<dbReference type="InterPro" id="IPR013786">
    <property type="entry name" value="AcylCoA_DH/ox_N"/>
</dbReference>
<dbReference type="PANTHER" id="PTHR48083">
    <property type="entry name" value="MEDIUM-CHAIN SPECIFIC ACYL-COA DEHYDROGENASE, MITOCHONDRIAL-RELATED"/>
    <property type="match status" value="1"/>
</dbReference>
<dbReference type="Pfam" id="PF08028">
    <property type="entry name" value="Acyl-CoA_dh_2"/>
    <property type="match status" value="1"/>
</dbReference>
<dbReference type="Gene3D" id="1.20.140.10">
    <property type="entry name" value="Butyryl-CoA Dehydrogenase, subunit A, domain 3"/>
    <property type="match status" value="1"/>
</dbReference>
<reference evidence="6" key="1">
    <citation type="submission" date="2017-08" db="EMBL/GenBank/DDBJ databases">
        <authorList>
            <person name="Varghese N."/>
            <person name="Submissions S."/>
        </authorList>
    </citation>
    <scope>NUCLEOTIDE SEQUENCE [LARGE SCALE GENOMIC DNA]</scope>
    <source>
        <strain evidence="6">JC23</strain>
    </source>
</reference>
<dbReference type="InterPro" id="IPR009100">
    <property type="entry name" value="AcylCoA_DH/oxidase_NM_dom_sf"/>
</dbReference>
<proteinExistence type="inferred from homology"/>
<dbReference type="GO" id="GO:0016712">
    <property type="term" value="F:oxidoreductase activity, acting on paired donors, with incorporation or reduction of molecular oxygen, reduced flavin or flavoprotein as one donor, and incorporation of one atom of oxygen"/>
    <property type="evidence" value="ECO:0007669"/>
    <property type="project" value="TreeGrafter"/>
</dbReference>
<dbReference type="InterPro" id="IPR013107">
    <property type="entry name" value="Acyl-CoA_DH_C"/>
</dbReference>
<dbReference type="Proteomes" id="UP000219252">
    <property type="component" value="Unassembled WGS sequence"/>
</dbReference>
<dbReference type="GO" id="GO:0003995">
    <property type="term" value="F:acyl-CoA dehydrogenase activity"/>
    <property type="evidence" value="ECO:0007669"/>
    <property type="project" value="TreeGrafter"/>
</dbReference>
<dbReference type="PIRSF" id="PIRSF016578">
    <property type="entry name" value="HsaA"/>
    <property type="match status" value="1"/>
</dbReference>
<sequence>MEQTLTDTRKMLVERANSLIPLLREQGLTIDQKSELSKEIIEQLRSNGLLKVLRPQMFGGYQTDMRTYIEVVTAISRGNGSAGWFVALSNIRDYMISYAFGREALNDIFGPNHNNDVILAGNFKPIKIEMKKVEGGYFIEEAQWPFVSGSPHADWLYFGFPVDDGNGGIEMAIMVVPIQDAIVLDDWNVMGLKGSGSNSVRLENVFVPEHRVSLDRLATKGHYMIEELRDVPLYQTPFVPSLTLSIVAPALGITKGAMDLHMERVKKAGIGNTFYTKMNEAPVTHLQVGETQMKIDLAELLLHRAVDILDNYSSNGQKLTVEENIKIKADFGYVNQLCKEAIDLMTAGAGSVFSYNNNLFQLFYRDFLSMHLHGFITPSSLVETYGRVMCGLEPNTYFV</sequence>
<evidence type="ECO:0000256" key="2">
    <source>
        <dbReference type="ARBA" id="ARBA00049661"/>
    </source>
</evidence>
<dbReference type="SUPFAM" id="SSF56645">
    <property type="entry name" value="Acyl-CoA dehydrogenase NM domain-like"/>
    <property type="match status" value="1"/>
</dbReference>
<dbReference type="OrthoDB" id="1170793at2"/>
<evidence type="ECO:0000256" key="1">
    <source>
        <dbReference type="ARBA" id="ARBA00023002"/>
    </source>
</evidence>
<accession>A0A285U804</accession>
<comment type="similarity">
    <text evidence="2">Belongs to the HpaH/HsaA monooxygenase family.</text>
</comment>
<dbReference type="RefSeq" id="WP_097149011.1">
    <property type="nucleotide sequence ID" value="NZ_OBQC01000004.1"/>
</dbReference>
<dbReference type="InterPro" id="IPR037069">
    <property type="entry name" value="AcylCoA_DH/ox_N_sf"/>
</dbReference>
<feature type="domain" description="Acyl-CoA dehydrogenase/oxidase N-terminal" evidence="3">
    <location>
        <begin position="29"/>
        <end position="105"/>
    </location>
</feature>
<evidence type="ECO:0000259" key="3">
    <source>
        <dbReference type="Pfam" id="PF02771"/>
    </source>
</evidence>
<name>A0A285U804_9BACL</name>
<dbReference type="InterPro" id="IPR046373">
    <property type="entry name" value="Acyl-CoA_Oxase/DH_mid-dom_sf"/>
</dbReference>